<dbReference type="EMBL" id="MEXH01000008">
    <property type="protein sequence ID" value="OGC92765.1"/>
    <property type="molecule type" value="Genomic_DNA"/>
</dbReference>
<dbReference type="InterPro" id="IPR029063">
    <property type="entry name" value="SAM-dependent_MTases_sf"/>
</dbReference>
<dbReference type="Gene3D" id="3.40.50.150">
    <property type="entry name" value="Vaccinia Virus protein VP39"/>
    <property type="match status" value="1"/>
</dbReference>
<evidence type="ECO:0000313" key="1">
    <source>
        <dbReference type="EMBL" id="OGC92765.1"/>
    </source>
</evidence>
<reference evidence="1 2" key="1">
    <citation type="journal article" date="2016" name="Nat. Commun.">
        <title>Thousands of microbial genomes shed light on interconnected biogeochemical processes in an aquifer system.</title>
        <authorList>
            <person name="Anantharaman K."/>
            <person name="Brown C.T."/>
            <person name="Hug L.A."/>
            <person name="Sharon I."/>
            <person name="Castelle C.J."/>
            <person name="Probst A.J."/>
            <person name="Thomas B.C."/>
            <person name="Singh A."/>
            <person name="Wilkins M.J."/>
            <person name="Karaoz U."/>
            <person name="Brodie E.L."/>
            <person name="Williams K.H."/>
            <person name="Hubbard S.S."/>
            <person name="Banfield J.F."/>
        </authorList>
    </citation>
    <scope>NUCLEOTIDE SEQUENCE [LARGE SCALE GENOMIC DNA]</scope>
</reference>
<proteinExistence type="predicted"/>
<evidence type="ECO:0008006" key="3">
    <source>
        <dbReference type="Google" id="ProtNLM"/>
    </source>
</evidence>
<dbReference type="AlphaFoldDB" id="A0A1F4YFK7"/>
<dbReference type="Proteomes" id="UP000178176">
    <property type="component" value="Unassembled WGS sequence"/>
</dbReference>
<name>A0A1F4YFK7_9BACT</name>
<protein>
    <recommendedName>
        <fullName evidence="3">Methyltransferase type 11 domain-containing protein</fullName>
    </recommendedName>
</protein>
<gene>
    <name evidence="1" type="ORF">A2876_00195</name>
</gene>
<dbReference type="SUPFAM" id="SSF53335">
    <property type="entry name" value="S-adenosyl-L-methionine-dependent methyltransferases"/>
    <property type="match status" value="1"/>
</dbReference>
<evidence type="ECO:0000313" key="2">
    <source>
        <dbReference type="Proteomes" id="UP000178176"/>
    </source>
</evidence>
<comment type="caution">
    <text evidence="1">The sequence shown here is derived from an EMBL/GenBank/DDBJ whole genome shotgun (WGS) entry which is preliminary data.</text>
</comment>
<organism evidence="1 2">
    <name type="scientific">Candidatus Amesbacteria bacterium RIFCSPHIGHO2_01_FULL_48_32b</name>
    <dbReference type="NCBI Taxonomy" id="1797253"/>
    <lineage>
        <taxon>Bacteria</taxon>
        <taxon>Candidatus Amesiibacteriota</taxon>
    </lineage>
</organism>
<sequence>MARERILDIGIGRGGTYINWDSPYTQRIGLDIDFAFLKMLKNVYPDVLPVRANTQRLPFPAGSINTIEIILPCSYLLTPGLQTYHPNISVDNHQAQTWYPEFFRALVPHGNLRIFGDMWLHLPSILTGSAPYFRHTRINHLSLDEFRQIGTRTSRDLLDKYSTQFPQDLKTRFEEGLVEIWLLKRT</sequence>
<accession>A0A1F4YFK7</accession>